<name>A0AAE5A990_9NOCA</name>
<feature type="non-terminal residue" evidence="2">
    <location>
        <position position="1"/>
    </location>
</feature>
<proteinExistence type="predicted"/>
<evidence type="ECO:0000313" key="2">
    <source>
        <dbReference type="EMBL" id="MDV7267609.1"/>
    </source>
</evidence>
<dbReference type="EMBL" id="JAWLUP010000095">
    <property type="protein sequence ID" value="MDV7267609.1"/>
    <property type="molecule type" value="Genomic_DNA"/>
</dbReference>
<gene>
    <name evidence="2" type="ORF">R4315_24085</name>
</gene>
<dbReference type="Proteomes" id="UP001185863">
    <property type="component" value="Unassembled WGS sequence"/>
</dbReference>
<dbReference type="InterPro" id="IPR013549">
    <property type="entry name" value="DUF1731"/>
</dbReference>
<sequence length="58" mass="6544">PVPDFGPKLLLGEQGARELALANQRVVPGRLLAREHRFRRPDLESALRHQLGRFTTGE</sequence>
<evidence type="ECO:0000313" key="3">
    <source>
        <dbReference type="Proteomes" id="UP001185863"/>
    </source>
</evidence>
<comment type="caution">
    <text evidence="2">The sequence shown here is derived from an EMBL/GenBank/DDBJ whole genome shotgun (WGS) entry which is preliminary data.</text>
</comment>
<evidence type="ECO:0000259" key="1">
    <source>
        <dbReference type="Pfam" id="PF08338"/>
    </source>
</evidence>
<organism evidence="2 3">
    <name type="scientific">Rhodococcus oxybenzonivorans</name>
    <dbReference type="NCBI Taxonomy" id="1990687"/>
    <lineage>
        <taxon>Bacteria</taxon>
        <taxon>Bacillati</taxon>
        <taxon>Actinomycetota</taxon>
        <taxon>Actinomycetes</taxon>
        <taxon>Mycobacteriales</taxon>
        <taxon>Nocardiaceae</taxon>
        <taxon>Rhodococcus</taxon>
    </lineage>
</organism>
<dbReference type="Pfam" id="PF08338">
    <property type="entry name" value="DUF1731"/>
    <property type="match status" value="1"/>
</dbReference>
<accession>A0AAE5A990</accession>
<reference evidence="2" key="1">
    <citation type="submission" date="2023-10" db="EMBL/GenBank/DDBJ databases">
        <title>Development of a sustainable strategy for remediation of hydrocarbon-contaminated territories based on the waste exchange concept.</title>
        <authorList>
            <person name="Krivoruchko A."/>
        </authorList>
    </citation>
    <scope>NUCLEOTIDE SEQUENCE</scope>
    <source>
        <strain evidence="2">IEGM 68</strain>
    </source>
</reference>
<feature type="domain" description="DUF1731" evidence="1">
    <location>
        <begin position="2"/>
        <end position="49"/>
    </location>
</feature>
<protein>
    <submittedName>
        <fullName evidence="2">DUF1731 domain-containing protein</fullName>
    </submittedName>
</protein>
<dbReference type="AlphaFoldDB" id="A0AAE5A990"/>